<reference evidence="4" key="3">
    <citation type="submission" date="2024-01" db="EMBL/GenBank/DDBJ databases">
        <authorList>
            <person name="Riesbeck K."/>
        </authorList>
    </citation>
    <scope>NUCLEOTIDE SEQUENCE</scope>
    <source>
        <strain evidence="4">3655</strain>
    </source>
</reference>
<evidence type="ECO:0000256" key="2">
    <source>
        <dbReference type="SAM" id="Phobius"/>
    </source>
</evidence>
<keyword evidence="2" id="KW-0472">Membrane</keyword>
<dbReference type="NCBIfam" id="TIGR01760">
    <property type="entry name" value="tape_meas_TP901"/>
    <property type="match status" value="1"/>
</dbReference>
<evidence type="ECO:0000313" key="4">
    <source>
        <dbReference type="EMBL" id="CAH0450952.1"/>
    </source>
</evidence>
<keyword evidence="2" id="KW-0812">Transmembrane</keyword>
<organism evidence="5 6">
    <name type="scientific">Haemophilus influenzae (strain NTHi 3655)</name>
    <dbReference type="NCBI Taxonomy" id="375177"/>
    <lineage>
        <taxon>Bacteria</taxon>
        <taxon>Pseudomonadati</taxon>
        <taxon>Pseudomonadota</taxon>
        <taxon>Gammaproteobacteria</taxon>
        <taxon>Pasteurellales</taxon>
        <taxon>Pasteurellaceae</taxon>
        <taxon>Haemophilus</taxon>
    </lineage>
</organism>
<evidence type="ECO:0000259" key="3">
    <source>
        <dbReference type="Pfam" id="PF10145"/>
    </source>
</evidence>
<evidence type="ECO:0000313" key="6">
    <source>
        <dbReference type="Proteomes" id="UP000003185"/>
    </source>
</evidence>
<dbReference type="PANTHER" id="PTHR37813">
    <property type="entry name" value="FELS-2 PROPHAGE PROTEIN"/>
    <property type="match status" value="1"/>
</dbReference>
<accession>A0A0H3PB22</accession>
<dbReference type="RefSeq" id="WP_005658870.1">
    <property type="nucleotide sequence ID" value="NZ_AAZF01000017.1"/>
</dbReference>
<dbReference type="Proteomes" id="UP000837958">
    <property type="component" value="Chromosome"/>
</dbReference>
<dbReference type="AlphaFoldDB" id="A0A0H3PB22"/>
<feature type="transmembrane region" description="Helical" evidence="2">
    <location>
        <begin position="409"/>
        <end position="435"/>
    </location>
</feature>
<reference evidence="7" key="2">
    <citation type="submission" date="2021-11" db="EMBL/GenBank/DDBJ databases">
        <authorList>
            <person name="Riesbeck K."/>
        </authorList>
    </citation>
    <scope>NUCLEOTIDE SEQUENCE [LARGE SCALE GENOMIC DNA]</scope>
</reference>
<dbReference type="Pfam" id="PF10145">
    <property type="entry name" value="PhageMin_Tail"/>
    <property type="match status" value="1"/>
</dbReference>
<gene>
    <name evidence="5" type="ORF">CGSHi3655_00270</name>
    <name evidence="4" type="ORF">KRLU3655_LOCUS1028</name>
</gene>
<dbReference type="InterPro" id="IPR010090">
    <property type="entry name" value="Phage_tape_meas"/>
</dbReference>
<feature type="domain" description="Phage tail tape measure protein" evidence="3">
    <location>
        <begin position="102"/>
        <end position="302"/>
    </location>
</feature>
<protein>
    <submittedName>
        <fullName evidence="4">Phage tail tape measure protein</fullName>
    </submittedName>
</protein>
<evidence type="ECO:0000313" key="7">
    <source>
        <dbReference type="Proteomes" id="UP000837958"/>
    </source>
</evidence>
<keyword evidence="1" id="KW-1188">Viral release from host cell</keyword>
<feature type="transmembrane region" description="Helical" evidence="2">
    <location>
        <begin position="503"/>
        <end position="525"/>
    </location>
</feature>
<sequence>MSSNLAISLVIGASVGGAIAGIKNLRNSLKLFKDESQSVGSRMLGLGKNVALGTSSLISLGTAATTSMLAIAQPAIKFESAMADVKKVVNFDSPAQFKEMEQDILRLTRTIPMASEEIAAIVAAGGQAGIARENLLGYAEDAAKMGVAFDMAAGDAGTAMATMANVLGKPISEMAKFGDAINHLSDNANAKAADIVNVIARAGSDTRMLGLTENQAAALGSTFLSMGKAPEVAAQAIKGMSSAFAELKAGKHAKELQMLGLTPKSFAKAMNKDAQGAISDFIARVKKLPKDKQYPLLAKMFGKQYADDIMLLAQNTAEYNRQLGLLEERDENGNLKYMGSMQREFENRSATTENNLQLLKNSFNEIGIAIGAKLLPPINLLVNKLKPVIYNILEWMNANPELVNQFVQIGGGLVAIIGGFVALKTVLSLGLMAILPFWSGGKKLFSLFKFLTPVLMKLAYGFGYTLGLIAKGALFLGKLLSGVLVKGLMLVGKTMLFVGRAMLMNPIGLLITGIAVGAFLIYEYWEPISAFFSTLWAEVTVIFDNVCQFVTNIWNDVQGIWSAVWDGVTNWFTGLWESINGLFNGNFTELGNIILAFNPLSLFQSIFSSVLNYFSVELPAEFTNFGKNIIDGLVNGIGNAWDSAKETVTELGTSVKNWFAEKLGIHSPSRVFMGFGENTVQGLAIGINKSLGLAEKASDEMSNAVGIFPHSDYQSLQTTFAQQQSEQAQHGGMTIHFNPTINVNGSSNNQVLNDVKEGLNISLREFETMLARVLDQQKRRAY</sequence>
<reference evidence="5 6" key="1">
    <citation type="journal article" date="2007" name="Genome Biol.">
        <title>Characterization and modeling of the Haemophilus influenzae core and supragenomes based on the complete genomic sequences of Rd and 12 clinical nontypeable strains.</title>
        <authorList>
            <person name="Hogg J.S."/>
            <person name="Hu F.Z."/>
            <person name="Janto B."/>
            <person name="Boissy R."/>
            <person name="Hayes J."/>
            <person name="Keefe R."/>
            <person name="Post J.C."/>
            <person name="Ehrlich G.D."/>
        </authorList>
    </citation>
    <scope>NUCLEOTIDE SEQUENCE [LARGE SCALE GENOMIC DNA]</scope>
    <source>
        <strain evidence="5">3655</strain>
        <strain evidence="6">NTHi 3655</strain>
    </source>
</reference>
<name>A0A0H3PB22_HAEI3</name>
<keyword evidence="2" id="KW-1133">Transmembrane helix</keyword>
<dbReference type="EMBL" id="AAZF01000017">
    <property type="protein sequence ID" value="EDJ92009.1"/>
    <property type="molecule type" value="Genomic_DNA"/>
</dbReference>
<proteinExistence type="predicted"/>
<evidence type="ECO:0000256" key="1">
    <source>
        <dbReference type="ARBA" id="ARBA00022612"/>
    </source>
</evidence>
<dbReference type="PANTHER" id="PTHR37813:SF1">
    <property type="entry name" value="FELS-2 PROPHAGE PROTEIN"/>
    <property type="match status" value="1"/>
</dbReference>
<dbReference type="EMBL" id="OV040719">
    <property type="protein sequence ID" value="CAH0450952.1"/>
    <property type="molecule type" value="Genomic_DNA"/>
</dbReference>
<dbReference type="Proteomes" id="UP000003185">
    <property type="component" value="Unassembled WGS sequence"/>
</dbReference>
<evidence type="ECO:0000313" key="5">
    <source>
        <dbReference type="EMBL" id="EDJ92009.1"/>
    </source>
</evidence>